<feature type="domain" description="Transcription regulator PadR N-terminal" evidence="1">
    <location>
        <begin position="51"/>
        <end position="119"/>
    </location>
</feature>
<dbReference type="eggNOG" id="COG1695">
    <property type="taxonomic scope" value="Bacteria"/>
</dbReference>
<organism evidence="2">
    <name type="scientific">Rhodopseudomonas palustris (strain BisA53)</name>
    <dbReference type="NCBI Taxonomy" id="316055"/>
    <lineage>
        <taxon>Bacteria</taxon>
        <taxon>Pseudomonadati</taxon>
        <taxon>Pseudomonadota</taxon>
        <taxon>Alphaproteobacteria</taxon>
        <taxon>Hyphomicrobiales</taxon>
        <taxon>Nitrobacteraceae</taxon>
        <taxon>Rhodopseudomonas</taxon>
    </lineage>
</organism>
<dbReference type="SUPFAM" id="SSF46785">
    <property type="entry name" value="Winged helix' DNA-binding domain"/>
    <property type="match status" value="1"/>
</dbReference>
<sequence length="201" mass="21365">MNISEDNAPQLEPGMAGCRGGRRGACGHGKGAGQGMRAGRMLGQGDLKLIVLALIAEQPRHGYDVIKVVEDRAGGRYAPSPGVVYPTLALLEDVGHLTSQPDGAKKLYVITEQGRAYLADQRAGAEAIFSRLAGFATGALPMRRRNRAGRGNAENADLPWLVRAALDNLRDTAGKRLNQDPDTEAEMVAIVARAAGELRKV</sequence>
<dbReference type="AlphaFoldDB" id="Q07JI0"/>
<name>Q07JI0_RHOP5</name>
<dbReference type="PANTHER" id="PTHR43252">
    <property type="entry name" value="TRANSCRIPTIONAL REGULATOR YQJI"/>
    <property type="match status" value="1"/>
</dbReference>
<dbReference type="InterPro" id="IPR005149">
    <property type="entry name" value="Tscrpt_reg_PadR_N"/>
</dbReference>
<dbReference type="InterPro" id="IPR036390">
    <property type="entry name" value="WH_DNA-bd_sf"/>
</dbReference>
<dbReference type="Pfam" id="PF03551">
    <property type="entry name" value="PadR"/>
    <property type="match status" value="1"/>
</dbReference>
<dbReference type="KEGG" id="rpe:RPE_3978"/>
<evidence type="ECO:0000313" key="2">
    <source>
        <dbReference type="EMBL" id="ABJ07904.1"/>
    </source>
</evidence>
<dbReference type="OrthoDB" id="9814826at2"/>
<dbReference type="Gene3D" id="1.10.10.10">
    <property type="entry name" value="Winged helix-like DNA-binding domain superfamily/Winged helix DNA-binding domain"/>
    <property type="match status" value="1"/>
</dbReference>
<dbReference type="STRING" id="316055.RPE_3978"/>
<dbReference type="HOGENOM" id="CLU_063440_1_0_5"/>
<protein>
    <submittedName>
        <fullName evidence="2">Transcriptional regulator, PadR family</fullName>
    </submittedName>
</protein>
<accession>Q07JI0</accession>
<dbReference type="EMBL" id="CP000463">
    <property type="protein sequence ID" value="ABJ07904.1"/>
    <property type="molecule type" value="Genomic_DNA"/>
</dbReference>
<evidence type="ECO:0000259" key="1">
    <source>
        <dbReference type="Pfam" id="PF03551"/>
    </source>
</evidence>
<dbReference type="InterPro" id="IPR036388">
    <property type="entry name" value="WH-like_DNA-bd_sf"/>
</dbReference>
<dbReference type="PANTHER" id="PTHR43252:SF7">
    <property type="entry name" value="TRANSCRIPTIONAL REGULATOR YQJI"/>
    <property type="match status" value="1"/>
</dbReference>
<reference evidence="2" key="1">
    <citation type="submission" date="2006-09" db="EMBL/GenBank/DDBJ databases">
        <title>Complete sequence of Rhodopseudomonas palustris BisA53.</title>
        <authorList>
            <consortium name="US DOE Joint Genome Institute"/>
            <person name="Copeland A."/>
            <person name="Lucas S."/>
            <person name="Lapidus A."/>
            <person name="Barry K."/>
            <person name="Detter J.C."/>
            <person name="Glavina del Rio T."/>
            <person name="Hammon N."/>
            <person name="Israni S."/>
            <person name="Dalin E."/>
            <person name="Tice H."/>
            <person name="Pitluck S."/>
            <person name="Chain P."/>
            <person name="Malfatti S."/>
            <person name="Shin M."/>
            <person name="Vergez L."/>
            <person name="Schmutz J."/>
            <person name="Larimer F."/>
            <person name="Land M."/>
            <person name="Hauser L."/>
            <person name="Pelletier D.A."/>
            <person name="Kyrpides N."/>
            <person name="Kim E."/>
            <person name="Harwood C.S."/>
            <person name="Oda Y."/>
            <person name="Richardson P."/>
        </authorList>
    </citation>
    <scope>NUCLEOTIDE SEQUENCE [LARGE SCALE GENOMIC DNA]</scope>
    <source>
        <strain evidence="2">BisA53</strain>
    </source>
</reference>
<proteinExistence type="predicted"/>
<gene>
    <name evidence="2" type="ordered locus">RPE_3978</name>
</gene>